<dbReference type="PANTHER" id="PTHR43322">
    <property type="entry name" value="1-D-DEOXYXYLULOSE 5-PHOSPHATE SYNTHASE-RELATED"/>
    <property type="match status" value="1"/>
</dbReference>
<dbReference type="InterPro" id="IPR029061">
    <property type="entry name" value="THDP-binding"/>
</dbReference>
<dbReference type="PROSITE" id="PS00802">
    <property type="entry name" value="TRANSKETOLASE_2"/>
    <property type="match status" value="1"/>
</dbReference>
<feature type="binding site" evidence="10">
    <location>
        <position position="83"/>
    </location>
    <ligand>
        <name>thiamine diphosphate</name>
        <dbReference type="ChEBI" id="CHEBI:58937"/>
    </ligand>
</feature>
<name>A0AB39PNQ5_9ACTN</name>
<dbReference type="CDD" id="cd02007">
    <property type="entry name" value="TPP_DXS"/>
    <property type="match status" value="1"/>
</dbReference>
<dbReference type="GO" id="GO:0009228">
    <property type="term" value="P:thiamine biosynthetic process"/>
    <property type="evidence" value="ECO:0007669"/>
    <property type="project" value="UniProtKB-UniRule"/>
</dbReference>
<dbReference type="InterPro" id="IPR049557">
    <property type="entry name" value="Transketolase_CS"/>
</dbReference>
<dbReference type="Gene3D" id="3.40.50.920">
    <property type="match status" value="1"/>
</dbReference>
<evidence type="ECO:0000256" key="9">
    <source>
        <dbReference type="ARBA" id="ARBA00023229"/>
    </source>
</evidence>
<comment type="pathway">
    <text evidence="1 10">Metabolic intermediate biosynthesis; 1-deoxy-D-xylulose 5-phosphate biosynthesis; 1-deoxy-D-xylulose 5-phosphate from D-glyceraldehyde 3-phosphate and pyruvate: step 1/1.</text>
</comment>
<comment type="cofactor">
    <cofactor evidence="10">
        <name>Mg(2+)</name>
        <dbReference type="ChEBI" id="CHEBI:18420"/>
    </cofactor>
    <text evidence="10">Binds 1 Mg(2+) ion per subunit.</text>
</comment>
<dbReference type="InterPro" id="IPR020826">
    <property type="entry name" value="Transketolase_BS"/>
</dbReference>
<reference evidence="12" key="1">
    <citation type="submission" date="2024-07" db="EMBL/GenBank/DDBJ databases">
        <authorList>
            <person name="Yu S.T."/>
        </authorList>
    </citation>
    <scope>NUCLEOTIDE SEQUENCE</scope>
    <source>
        <strain evidence="12">R28</strain>
    </source>
</reference>
<dbReference type="FunFam" id="3.40.50.970:FF:000010">
    <property type="entry name" value="1-deoxy-D-xylulose-5-phosphate synthase"/>
    <property type="match status" value="1"/>
</dbReference>
<dbReference type="Pfam" id="PF02780">
    <property type="entry name" value="Transketolase_C"/>
    <property type="match status" value="1"/>
</dbReference>
<evidence type="ECO:0000256" key="6">
    <source>
        <dbReference type="ARBA" id="ARBA00022842"/>
    </source>
</evidence>
<dbReference type="InterPro" id="IPR005477">
    <property type="entry name" value="Dxylulose-5-P_synthase"/>
</dbReference>
<dbReference type="Pfam" id="PF13292">
    <property type="entry name" value="DXP_synthase_N"/>
    <property type="match status" value="2"/>
</dbReference>
<dbReference type="GO" id="GO:0000287">
    <property type="term" value="F:magnesium ion binding"/>
    <property type="evidence" value="ECO:0007669"/>
    <property type="project" value="UniProtKB-UniRule"/>
</dbReference>
<dbReference type="Gene3D" id="3.40.50.970">
    <property type="match status" value="2"/>
</dbReference>
<dbReference type="EMBL" id="CP163439">
    <property type="protein sequence ID" value="XDQ31952.1"/>
    <property type="molecule type" value="Genomic_DNA"/>
</dbReference>
<dbReference type="AlphaFoldDB" id="A0AB39PNQ5"/>
<comment type="cofactor">
    <cofactor evidence="10">
        <name>thiamine diphosphate</name>
        <dbReference type="ChEBI" id="CHEBI:58937"/>
    </cofactor>
    <text evidence="10">Binds 1 thiamine pyrophosphate per subunit.</text>
</comment>
<keyword evidence="9 10" id="KW-0414">Isoprene biosynthesis</keyword>
<keyword evidence="4 10" id="KW-0808">Transferase</keyword>
<dbReference type="SUPFAM" id="SSF52922">
    <property type="entry name" value="TK C-terminal domain-like"/>
    <property type="match status" value="1"/>
</dbReference>
<evidence type="ECO:0000256" key="7">
    <source>
        <dbReference type="ARBA" id="ARBA00022977"/>
    </source>
</evidence>
<keyword evidence="5 10" id="KW-0479">Metal-binding</keyword>
<dbReference type="RefSeq" id="WP_369166443.1">
    <property type="nucleotide sequence ID" value="NZ_CP163439.1"/>
</dbReference>
<protein>
    <recommendedName>
        <fullName evidence="10">1-deoxy-D-xylulose-5-phosphate synthase</fullName>
        <ecNumber evidence="10">2.2.1.7</ecNumber>
    </recommendedName>
    <alternativeName>
        <fullName evidence="10">1-deoxyxylulose-5-phosphate synthase</fullName>
        <shortName evidence="10">DXP synthase</shortName>
        <shortName evidence="10">DXPS</shortName>
    </alternativeName>
</protein>
<keyword evidence="7 10" id="KW-0784">Thiamine biosynthesis</keyword>
<dbReference type="NCBIfam" id="NF003933">
    <property type="entry name" value="PRK05444.2-2"/>
    <property type="match status" value="1"/>
</dbReference>
<dbReference type="PROSITE" id="PS00801">
    <property type="entry name" value="TRANSKETOLASE_1"/>
    <property type="match status" value="1"/>
</dbReference>
<dbReference type="GO" id="GO:0030976">
    <property type="term" value="F:thiamine pyrophosphate binding"/>
    <property type="evidence" value="ECO:0007669"/>
    <property type="project" value="UniProtKB-UniRule"/>
</dbReference>
<dbReference type="InterPro" id="IPR005475">
    <property type="entry name" value="Transketolase-like_Pyr-bd"/>
</dbReference>
<proteinExistence type="inferred from homology"/>
<accession>A0AB39PNQ5</accession>
<dbReference type="SMART" id="SM00861">
    <property type="entry name" value="Transket_pyr"/>
    <property type="match status" value="1"/>
</dbReference>
<dbReference type="Pfam" id="PF02779">
    <property type="entry name" value="Transket_pyr"/>
    <property type="match status" value="1"/>
</dbReference>
<evidence type="ECO:0000256" key="1">
    <source>
        <dbReference type="ARBA" id="ARBA00004980"/>
    </source>
</evidence>
<feature type="binding site" evidence="10">
    <location>
        <position position="186"/>
    </location>
    <ligand>
        <name>Mg(2+)</name>
        <dbReference type="ChEBI" id="CHEBI:18420"/>
    </ligand>
</feature>
<evidence type="ECO:0000256" key="2">
    <source>
        <dbReference type="ARBA" id="ARBA00011081"/>
    </source>
</evidence>
<feature type="binding site" evidence="10">
    <location>
        <position position="342"/>
    </location>
    <ligand>
        <name>thiamine diphosphate</name>
        <dbReference type="ChEBI" id="CHEBI:58937"/>
    </ligand>
</feature>
<keyword evidence="6 10" id="KW-0460">Magnesium</keyword>
<organism evidence="12">
    <name type="scientific">Streptomyces sp. R28</name>
    <dbReference type="NCBI Taxonomy" id="3238628"/>
    <lineage>
        <taxon>Bacteria</taxon>
        <taxon>Bacillati</taxon>
        <taxon>Actinomycetota</taxon>
        <taxon>Actinomycetes</taxon>
        <taxon>Kitasatosporales</taxon>
        <taxon>Streptomycetaceae</taxon>
        <taxon>Streptomyces</taxon>
    </lineage>
</organism>
<evidence type="ECO:0000256" key="4">
    <source>
        <dbReference type="ARBA" id="ARBA00022679"/>
    </source>
</evidence>
<evidence type="ECO:0000313" key="12">
    <source>
        <dbReference type="EMBL" id="XDQ31952.1"/>
    </source>
</evidence>
<feature type="binding site" evidence="10">
    <location>
        <position position="186"/>
    </location>
    <ligand>
        <name>thiamine diphosphate</name>
        <dbReference type="ChEBI" id="CHEBI:58937"/>
    </ligand>
</feature>
<comment type="similarity">
    <text evidence="2 10">Belongs to the transketolase family. DXPS subfamily.</text>
</comment>
<gene>
    <name evidence="10" type="primary">dxs</name>
    <name evidence="12" type="ORF">AB5J49_00445</name>
</gene>
<evidence type="ECO:0000259" key="11">
    <source>
        <dbReference type="SMART" id="SM00861"/>
    </source>
</evidence>
<comment type="subunit">
    <text evidence="3 10">Homodimer.</text>
</comment>
<comment type="catalytic activity">
    <reaction evidence="10">
        <text>D-glyceraldehyde 3-phosphate + pyruvate + H(+) = 1-deoxy-D-xylulose 5-phosphate + CO2</text>
        <dbReference type="Rhea" id="RHEA:12605"/>
        <dbReference type="ChEBI" id="CHEBI:15361"/>
        <dbReference type="ChEBI" id="CHEBI:15378"/>
        <dbReference type="ChEBI" id="CHEBI:16526"/>
        <dbReference type="ChEBI" id="CHEBI:57792"/>
        <dbReference type="ChEBI" id="CHEBI:59776"/>
        <dbReference type="EC" id="2.2.1.7"/>
    </reaction>
</comment>
<dbReference type="InterPro" id="IPR033248">
    <property type="entry name" value="Transketolase_C"/>
</dbReference>
<dbReference type="EC" id="2.2.1.7" evidence="10"/>
<keyword evidence="8 10" id="KW-0786">Thiamine pyrophosphate</keyword>
<evidence type="ECO:0000256" key="8">
    <source>
        <dbReference type="ARBA" id="ARBA00023052"/>
    </source>
</evidence>
<dbReference type="FunFam" id="3.40.50.970:FF:000005">
    <property type="entry name" value="1-deoxy-D-xylulose-5-phosphate synthase"/>
    <property type="match status" value="1"/>
</dbReference>
<feature type="binding site" evidence="10">
    <location>
        <position position="156"/>
    </location>
    <ligand>
        <name>Mg(2+)</name>
        <dbReference type="ChEBI" id="CHEBI:18420"/>
    </ligand>
</feature>
<dbReference type="GO" id="GO:0005829">
    <property type="term" value="C:cytosol"/>
    <property type="evidence" value="ECO:0007669"/>
    <property type="project" value="TreeGrafter"/>
</dbReference>
<dbReference type="HAMAP" id="MF_00315">
    <property type="entry name" value="DXP_synth"/>
    <property type="match status" value="1"/>
</dbReference>
<feature type="domain" description="Transketolase-like pyrimidine-binding" evidence="11">
    <location>
        <begin position="291"/>
        <end position="456"/>
    </location>
</feature>
<dbReference type="SUPFAM" id="SSF52518">
    <property type="entry name" value="Thiamin diphosphate-binding fold (THDP-binding)"/>
    <property type="match status" value="2"/>
</dbReference>
<evidence type="ECO:0000256" key="10">
    <source>
        <dbReference type="HAMAP-Rule" id="MF_00315"/>
    </source>
</evidence>
<dbReference type="GO" id="GO:0019288">
    <property type="term" value="P:isopentenyl diphosphate biosynthetic process, methylerythritol 4-phosphate pathway"/>
    <property type="evidence" value="ECO:0007669"/>
    <property type="project" value="TreeGrafter"/>
</dbReference>
<dbReference type="PANTHER" id="PTHR43322:SF5">
    <property type="entry name" value="1-DEOXY-D-XYLULOSE-5-PHOSPHATE SYNTHASE, CHLOROPLASTIC"/>
    <property type="match status" value="1"/>
</dbReference>
<evidence type="ECO:0000256" key="3">
    <source>
        <dbReference type="ARBA" id="ARBA00011738"/>
    </source>
</evidence>
<feature type="binding site" evidence="10">
    <location>
        <begin position="124"/>
        <end position="126"/>
    </location>
    <ligand>
        <name>thiamine diphosphate</name>
        <dbReference type="ChEBI" id="CHEBI:58937"/>
    </ligand>
</feature>
<feature type="binding site" evidence="10">
    <location>
        <position position="261"/>
    </location>
    <ligand>
        <name>thiamine diphosphate</name>
        <dbReference type="ChEBI" id="CHEBI:58937"/>
    </ligand>
</feature>
<dbReference type="GO" id="GO:0008661">
    <property type="term" value="F:1-deoxy-D-xylulose-5-phosphate synthase activity"/>
    <property type="evidence" value="ECO:0007669"/>
    <property type="project" value="UniProtKB-UniRule"/>
</dbReference>
<feature type="binding site" evidence="10">
    <location>
        <begin position="157"/>
        <end position="158"/>
    </location>
    <ligand>
        <name>thiamine diphosphate</name>
        <dbReference type="ChEBI" id="CHEBI:58937"/>
    </ligand>
</feature>
<sequence>MTRSSALSIEGEAQLRFPDLEDLRGLAPPQLQRLAEDIRSFVIERVCATGGHLGPNLGVVELTLALHRVFDSPRDTLVFDTGHQAYVHKVLTGRAGRFGSLRQAGGLSGYPSRAESVHDVVENSHASTALAYADGLAKARQLSGEQDRAVVAVIGDGACTGGMAWEALNNLGGAPQRPVIVVLNDNGRSYEPTAGAWAAHLAALRDSRAPMHRNIFTDLGFAYLGPVDGHDAAAVEKALRRARAVGRPVVVHVVTVKGRGYGPAESDEADCLHAVGPADPATGAPVSPGGPSWTSVFGTALADMAAERPDVVAITAAMLRPTGLHMMQQRFPDRVFDVGIAEQHAVTSAAGLAMGGLHPVVAVYATFLNRAFDQVLMDVALHRLPVTFVLDRAGITGPDGPSHHGMWDLSLLSAVPGLRLAAPRDAQRLAELLHEAVADDRGPTALRIPKAAATREIPALARMDGIDILHRSNLRPLDVLLVALGPLAAPALDAAAMLEAQGIGVTVADPRWVLPVDQALAALAARHRLVVSVEDGVVTGGVGWALTQTCQAQRVTTTVVPLGLPRSFTPHGPRTELLAGAGLDAPGITRTALDALSAAHAPAARCSSDRETPR</sequence>
<dbReference type="GO" id="GO:0016114">
    <property type="term" value="P:terpenoid biosynthetic process"/>
    <property type="evidence" value="ECO:0007669"/>
    <property type="project" value="UniProtKB-UniRule"/>
</dbReference>
<comment type="function">
    <text evidence="10">Catalyzes the acyloin condensation reaction between C atoms 2 and 3 of pyruvate and glyceraldehyde 3-phosphate to yield 1-deoxy-D-xylulose-5-phosphate (DXP).</text>
</comment>
<dbReference type="CDD" id="cd07033">
    <property type="entry name" value="TPP_PYR_DXS_TK_like"/>
    <property type="match status" value="1"/>
</dbReference>
<dbReference type="InterPro" id="IPR009014">
    <property type="entry name" value="Transketo_C/PFOR_II"/>
</dbReference>
<evidence type="ECO:0000256" key="5">
    <source>
        <dbReference type="ARBA" id="ARBA00022723"/>
    </source>
</evidence>